<dbReference type="Gene3D" id="1.20.1280.290">
    <property type="match status" value="2"/>
</dbReference>
<name>B3PMT4_META1</name>
<dbReference type="KEGG" id="mat:MARTH_orf517"/>
<proteinExistence type="predicted"/>
<dbReference type="HOGENOM" id="CLU_099419_0_0_14"/>
<reference evidence="6 7" key="1">
    <citation type="journal article" date="2008" name="Infect. Immun.">
        <title>Genome of Mycoplasma arthritidis.</title>
        <authorList>
            <person name="Dybvig K."/>
            <person name="Zuhua C."/>
            <person name="Lao P."/>
            <person name="Jordan D.S."/>
            <person name="French C.T."/>
            <person name="Tu A.H."/>
            <person name="Loraine A.E."/>
        </authorList>
    </citation>
    <scope>NUCLEOTIDE SEQUENCE [LARGE SCALE GENOMIC DNA]</scope>
    <source>
        <strain evidence="6 7">158L3-1</strain>
    </source>
</reference>
<dbReference type="InterPro" id="IPR006603">
    <property type="entry name" value="PQ-loop_rpt"/>
</dbReference>
<feature type="transmembrane region" description="Helical" evidence="5">
    <location>
        <begin position="37"/>
        <end position="57"/>
    </location>
</feature>
<feature type="transmembrane region" description="Helical" evidence="5">
    <location>
        <begin position="6"/>
        <end position="25"/>
    </location>
</feature>
<protein>
    <submittedName>
        <fullName evidence="6">Conserved hypothetical membrane protein</fullName>
    </submittedName>
</protein>
<organism evidence="6 7">
    <name type="scientific">Metamycoplasma arthritidis (strain 158L3-1)</name>
    <name type="common">Mycoplasma arthritidis</name>
    <dbReference type="NCBI Taxonomy" id="243272"/>
    <lineage>
        <taxon>Bacteria</taxon>
        <taxon>Bacillati</taxon>
        <taxon>Mycoplasmatota</taxon>
        <taxon>Mycoplasmoidales</taxon>
        <taxon>Metamycoplasmataceae</taxon>
        <taxon>Metamycoplasma</taxon>
    </lineage>
</organism>
<evidence type="ECO:0000313" key="7">
    <source>
        <dbReference type="Proteomes" id="UP000008812"/>
    </source>
</evidence>
<feature type="transmembrane region" description="Helical" evidence="5">
    <location>
        <begin position="96"/>
        <end position="124"/>
    </location>
</feature>
<keyword evidence="3 5" id="KW-1133">Transmembrane helix</keyword>
<feature type="transmembrane region" description="Helical" evidence="5">
    <location>
        <begin position="202"/>
        <end position="221"/>
    </location>
</feature>
<evidence type="ECO:0000256" key="2">
    <source>
        <dbReference type="ARBA" id="ARBA00022692"/>
    </source>
</evidence>
<dbReference type="eggNOG" id="ENOG5032PIS">
    <property type="taxonomic scope" value="Bacteria"/>
</dbReference>
<feature type="transmembrane region" description="Helical" evidence="5">
    <location>
        <begin position="136"/>
        <end position="159"/>
    </location>
</feature>
<gene>
    <name evidence="6" type="ordered locus">MARTH_orf517</name>
</gene>
<dbReference type="TCDB" id="2.A.123.2.1">
    <property type="family name" value="the sweet, pq-loop, saliva, mtn3 (sweet) family"/>
</dbReference>
<keyword evidence="4 5" id="KW-0472">Membrane</keyword>
<dbReference type="AlphaFoldDB" id="B3PMT4"/>
<dbReference type="GO" id="GO:0016020">
    <property type="term" value="C:membrane"/>
    <property type="evidence" value="ECO:0007669"/>
    <property type="project" value="UniProtKB-SubCell"/>
</dbReference>
<evidence type="ECO:0000256" key="4">
    <source>
        <dbReference type="ARBA" id="ARBA00023136"/>
    </source>
</evidence>
<comment type="subcellular location">
    <subcellularLocation>
        <location evidence="1">Membrane</location>
        <topology evidence="1">Multi-pass membrane protein</topology>
    </subcellularLocation>
</comment>
<dbReference type="Proteomes" id="UP000008812">
    <property type="component" value="Chromosome"/>
</dbReference>
<dbReference type="EMBL" id="CP001047">
    <property type="protein sequence ID" value="ACF07336.1"/>
    <property type="molecule type" value="Genomic_DNA"/>
</dbReference>
<feature type="transmembrane region" description="Helical" evidence="5">
    <location>
        <begin position="171"/>
        <end position="190"/>
    </location>
</feature>
<dbReference type="RefSeq" id="WP_012498293.1">
    <property type="nucleotide sequence ID" value="NC_011025.1"/>
</dbReference>
<feature type="transmembrane region" description="Helical" evidence="5">
    <location>
        <begin position="63"/>
        <end position="84"/>
    </location>
</feature>
<sequence>MDRAIEIFGILGAIITISLGLPQLIKQAKSKETGKISFTSFWVFYIGIVLWTAYGLFSGFGYWQVFSANFICGLIYTGTMILLYKYKKDISKRAFVAGMVGIAIVLLIFLSLLVLFVFSAIGYFTNRKYIPTLTEGQIGILAAIAPSLTTFAFLPQLVICIKQKSFHGITIWMAIVYLMNNGVWVTYFILKGVHSSAWREVIPAIVWQIVSITIYGLQFGLTLKYNRLAKNNAESKQILQSL</sequence>
<keyword evidence="7" id="KW-1185">Reference proteome</keyword>
<dbReference type="Pfam" id="PF04193">
    <property type="entry name" value="PQ-loop"/>
    <property type="match status" value="1"/>
</dbReference>
<keyword evidence="2 5" id="KW-0812">Transmembrane</keyword>
<evidence type="ECO:0000313" key="6">
    <source>
        <dbReference type="EMBL" id="ACF07336.1"/>
    </source>
</evidence>
<evidence type="ECO:0000256" key="1">
    <source>
        <dbReference type="ARBA" id="ARBA00004141"/>
    </source>
</evidence>
<evidence type="ECO:0000256" key="3">
    <source>
        <dbReference type="ARBA" id="ARBA00022989"/>
    </source>
</evidence>
<evidence type="ECO:0000256" key="5">
    <source>
        <dbReference type="SAM" id="Phobius"/>
    </source>
</evidence>
<accession>B3PMT4</accession>
<dbReference type="STRING" id="243272.MARTH_orf517"/>